<dbReference type="FunFam" id="3.30.70.270:FF:000001">
    <property type="entry name" value="Diguanylate cyclase domain protein"/>
    <property type="match status" value="1"/>
</dbReference>
<keyword evidence="9" id="KW-1185">Reference proteome</keyword>
<dbReference type="GO" id="GO:0071111">
    <property type="term" value="F:cyclic-guanylate-specific phosphodiesterase activity"/>
    <property type="evidence" value="ECO:0007669"/>
    <property type="project" value="UniProtKB-EC"/>
</dbReference>
<protein>
    <recommendedName>
        <fullName evidence="2">cyclic-guanylate-specific phosphodiesterase</fullName>
        <ecNumber evidence="2">3.1.4.52</ecNumber>
    </recommendedName>
</protein>
<dbReference type="CDD" id="cd01948">
    <property type="entry name" value="EAL"/>
    <property type="match status" value="1"/>
</dbReference>
<comment type="caution">
    <text evidence="8">The sequence shown here is derived from an EMBL/GenBank/DDBJ whole genome shotgun (WGS) entry which is preliminary data.</text>
</comment>
<name>A0A8J7K004_9GAMM</name>
<evidence type="ECO:0000313" key="8">
    <source>
        <dbReference type="EMBL" id="MBE9399423.1"/>
    </source>
</evidence>
<dbReference type="EC" id="3.1.4.52" evidence="2"/>
<dbReference type="Gene3D" id="3.20.20.450">
    <property type="entry name" value="EAL domain"/>
    <property type="match status" value="1"/>
</dbReference>
<dbReference type="FunFam" id="3.20.20.450:FF:000001">
    <property type="entry name" value="Cyclic di-GMP phosphodiesterase yahA"/>
    <property type="match status" value="1"/>
</dbReference>
<evidence type="ECO:0000313" key="9">
    <source>
        <dbReference type="Proteomes" id="UP000640333"/>
    </source>
</evidence>
<dbReference type="PROSITE" id="PS50887">
    <property type="entry name" value="GGDEF"/>
    <property type="match status" value="1"/>
</dbReference>
<evidence type="ECO:0000256" key="2">
    <source>
        <dbReference type="ARBA" id="ARBA00012282"/>
    </source>
</evidence>
<proteinExistence type="predicted"/>
<dbReference type="Proteomes" id="UP000640333">
    <property type="component" value="Unassembled WGS sequence"/>
</dbReference>
<evidence type="ECO:0000256" key="5">
    <source>
        <dbReference type="SAM" id="Phobius"/>
    </source>
</evidence>
<dbReference type="Gene3D" id="3.30.70.270">
    <property type="match status" value="1"/>
</dbReference>
<dbReference type="SMART" id="SM00267">
    <property type="entry name" value="GGDEF"/>
    <property type="match status" value="1"/>
</dbReference>
<dbReference type="SUPFAM" id="SSF55073">
    <property type="entry name" value="Nucleotide cyclase"/>
    <property type="match status" value="1"/>
</dbReference>
<feature type="transmembrane region" description="Helical" evidence="5">
    <location>
        <begin position="86"/>
        <end position="104"/>
    </location>
</feature>
<reference evidence="8" key="1">
    <citation type="submission" date="2020-10" db="EMBL/GenBank/DDBJ databases">
        <title>Bacterium isolated from coastal waters sediment.</title>
        <authorList>
            <person name="Chen R.-J."/>
            <person name="Lu D.-C."/>
            <person name="Zhu K.-L."/>
            <person name="Du Z.-J."/>
        </authorList>
    </citation>
    <scope>NUCLEOTIDE SEQUENCE</scope>
    <source>
        <strain evidence="8">N1Y112</strain>
    </source>
</reference>
<evidence type="ECO:0000259" key="7">
    <source>
        <dbReference type="PROSITE" id="PS50887"/>
    </source>
</evidence>
<dbReference type="SUPFAM" id="SSF141868">
    <property type="entry name" value="EAL domain-like"/>
    <property type="match status" value="1"/>
</dbReference>
<accession>A0A8J7K004</accession>
<dbReference type="Pfam" id="PF00990">
    <property type="entry name" value="GGDEF"/>
    <property type="match status" value="1"/>
</dbReference>
<evidence type="ECO:0000256" key="4">
    <source>
        <dbReference type="ARBA" id="ARBA00051114"/>
    </source>
</evidence>
<feature type="domain" description="EAL" evidence="6">
    <location>
        <begin position="322"/>
        <end position="578"/>
    </location>
</feature>
<dbReference type="NCBIfam" id="TIGR00254">
    <property type="entry name" value="GGDEF"/>
    <property type="match status" value="1"/>
</dbReference>
<feature type="transmembrane region" description="Helical" evidence="5">
    <location>
        <begin position="12"/>
        <end position="29"/>
    </location>
</feature>
<dbReference type="InterPro" id="IPR029787">
    <property type="entry name" value="Nucleotide_cyclase"/>
</dbReference>
<dbReference type="InterPro" id="IPR000160">
    <property type="entry name" value="GGDEF_dom"/>
</dbReference>
<feature type="domain" description="GGDEF" evidence="7">
    <location>
        <begin position="180"/>
        <end position="313"/>
    </location>
</feature>
<evidence type="ECO:0000256" key="3">
    <source>
        <dbReference type="ARBA" id="ARBA00022636"/>
    </source>
</evidence>
<dbReference type="CDD" id="cd01949">
    <property type="entry name" value="GGDEF"/>
    <property type="match status" value="1"/>
</dbReference>
<comment type="cofactor">
    <cofactor evidence="1">
        <name>Mg(2+)</name>
        <dbReference type="ChEBI" id="CHEBI:18420"/>
    </cofactor>
</comment>
<keyword evidence="3" id="KW-0973">c-di-GMP</keyword>
<dbReference type="EMBL" id="JADEYS010000027">
    <property type="protein sequence ID" value="MBE9399423.1"/>
    <property type="molecule type" value="Genomic_DNA"/>
</dbReference>
<dbReference type="PANTHER" id="PTHR44757:SF2">
    <property type="entry name" value="BIOFILM ARCHITECTURE MAINTENANCE PROTEIN MBAA"/>
    <property type="match status" value="1"/>
</dbReference>
<dbReference type="PANTHER" id="PTHR44757">
    <property type="entry name" value="DIGUANYLATE CYCLASE DGCP"/>
    <property type="match status" value="1"/>
</dbReference>
<dbReference type="InterPro" id="IPR052155">
    <property type="entry name" value="Biofilm_reg_signaling"/>
</dbReference>
<dbReference type="AlphaFoldDB" id="A0A8J7K004"/>
<dbReference type="PROSITE" id="PS50883">
    <property type="entry name" value="EAL"/>
    <property type="match status" value="1"/>
</dbReference>
<dbReference type="RefSeq" id="WP_193955118.1">
    <property type="nucleotide sequence ID" value="NZ_JADEYS010000027.1"/>
</dbReference>
<evidence type="ECO:0000256" key="1">
    <source>
        <dbReference type="ARBA" id="ARBA00001946"/>
    </source>
</evidence>
<sequence length="590" mass="66588">MSLFKIATPLSYWILVALWLFILVLYLRIRHQDQTSTAMKVLLSVLALDALRTLFESLYFGIFRSAQAGWLPADIVGLLSQPDMVFIPKLVNLIVAVMVLILLLRRWMPLLVKEQYAQKQQIQQLSVEVSEREQAEQALRDTQEHFRHLAHHDTLTGLPNRALLLDRIQQEIYKADRADKTLAVLFIDLDRFKQINDSLGHAAGDEVLMMAAVRLKETVRQDDTVSRIGGDEFVAVINGVADVAAIVEVATKILHAMEQSFDVENHQLYMSCSIGVSLYTQDGDDPETLLRHADAAMYRAKSEGRNTVEFYTSDMTDEVLKRMMFASQLRSALDDDQFVLYYQPQYDLSTGELVGVEALIRWQHPQLGLLCPEEFIPLAEETGLIVPIGDWVLRRACRTLRRWMDAGLDLNRMAVNINLSSKQLRHEHLSEQVLNVLKEFNVPAENIELEITEGTLMHDPKSAATVLQRFMDEGIEIAIDDFGTGYSSLSYLKRLPINKLKIDRSFVQDIPESQSDMEIARAVIALARSLNLKVVGEGVETEAQAAFLREEGCDIGQGFLYSKPIPEHEMVAHFTENALSSSCAGSAVRV</sequence>
<keyword evidence="5" id="KW-1133">Transmembrane helix</keyword>
<dbReference type="InterPro" id="IPR035919">
    <property type="entry name" value="EAL_sf"/>
</dbReference>
<dbReference type="GO" id="GO:0071732">
    <property type="term" value="P:cellular response to nitric oxide"/>
    <property type="evidence" value="ECO:0007669"/>
    <property type="project" value="UniProtKB-ARBA"/>
</dbReference>
<organism evidence="8 9">
    <name type="scientific">Pontibacterium sinense</name>
    <dbReference type="NCBI Taxonomy" id="2781979"/>
    <lineage>
        <taxon>Bacteria</taxon>
        <taxon>Pseudomonadati</taxon>
        <taxon>Pseudomonadota</taxon>
        <taxon>Gammaproteobacteria</taxon>
        <taxon>Oceanospirillales</taxon>
        <taxon>Oceanospirillaceae</taxon>
        <taxon>Pontibacterium</taxon>
    </lineage>
</organism>
<dbReference type="Pfam" id="PF00563">
    <property type="entry name" value="EAL"/>
    <property type="match status" value="1"/>
</dbReference>
<keyword evidence="5" id="KW-0812">Transmembrane</keyword>
<dbReference type="InterPro" id="IPR043128">
    <property type="entry name" value="Rev_trsase/Diguanyl_cyclase"/>
</dbReference>
<keyword evidence="5" id="KW-0472">Membrane</keyword>
<dbReference type="SMART" id="SM00052">
    <property type="entry name" value="EAL"/>
    <property type="match status" value="1"/>
</dbReference>
<evidence type="ECO:0000259" key="6">
    <source>
        <dbReference type="PROSITE" id="PS50883"/>
    </source>
</evidence>
<gene>
    <name evidence="8" type="ORF">IOQ59_19345</name>
</gene>
<comment type="catalytic activity">
    <reaction evidence="4">
        <text>3',3'-c-di-GMP + H2O = 5'-phosphoguanylyl(3'-&gt;5')guanosine + H(+)</text>
        <dbReference type="Rhea" id="RHEA:24902"/>
        <dbReference type="ChEBI" id="CHEBI:15377"/>
        <dbReference type="ChEBI" id="CHEBI:15378"/>
        <dbReference type="ChEBI" id="CHEBI:58754"/>
        <dbReference type="ChEBI" id="CHEBI:58805"/>
        <dbReference type="EC" id="3.1.4.52"/>
    </reaction>
    <physiologicalReaction direction="left-to-right" evidence="4">
        <dbReference type="Rhea" id="RHEA:24903"/>
    </physiologicalReaction>
</comment>
<dbReference type="InterPro" id="IPR001633">
    <property type="entry name" value="EAL_dom"/>
</dbReference>